<dbReference type="SUPFAM" id="SSF53756">
    <property type="entry name" value="UDP-Glycosyltransferase/glycogen phosphorylase"/>
    <property type="match status" value="1"/>
</dbReference>
<dbReference type="EMBL" id="VXIV02002285">
    <property type="protein sequence ID" value="KAF6026397.1"/>
    <property type="molecule type" value="Genomic_DNA"/>
</dbReference>
<evidence type="ECO:0000259" key="2">
    <source>
        <dbReference type="Pfam" id="PF00534"/>
    </source>
</evidence>
<accession>A0A7J7JK09</accession>
<comment type="caution">
    <text evidence="3">The sequence shown here is derived from an EMBL/GenBank/DDBJ whole genome shotgun (WGS) entry which is preliminary data.</text>
</comment>
<evidence type="ECO:0000256" key="1">
    <source>
        <dbReference type="ARBA" id="ARBA00022676"/>
    </source>
</evidence>
<gene>
    <name evidence="3" type="ORF">EB796_015285</name>
</gene>
<dbReference type="PANTHER" id="PTHR46660:SF2">
    <property type="entry name" value="GLYCOSYLTRANSFERASE 1 DOMAIN-CONTAINING PROTEIN 1"/>
    <property type="match status" value="1"/>
</dbReference>
<dbReference type="InterPro" id="IPR052622">
    <property type="entry name" value="Glycosyltransferase_G1"/>
</dbReference>
<keyword evidence="1" id="KW-0328">Glycosyltransferase</keyword>
<reference evidence="3" key="1">
    <citation type="submission" date="2020-06" db="EMBL/GenBank/DDBJ databases">
        <title>Draft genome of Bugula neritina, a colonial animal packing powerful symbionts and potential medicines.</title>
        <authorList>
            <person name="Rayko M."/>
        </authorList>
    </citation>
    <scope>NUCLEOTIDE SEQUENCE [LARGE SCALE GENOMIC DNA]</scope>
    <source>
        <strain evidence="3">Kwan_BN1</strain>
    </source>
</reference>
<sequence>MVKILFTCPKLSTSGNFTSAMRIRAHLQAFGHHVDVCSIADSLLLSPSSLHSYSIIFTIHAYKSTGLLKVISEDTKLVLLFGGTDLNENMKCDEKRDSMKQVVDRCSQCVVFSQPLKELACSAWPDIADKVSTIHQGIRTCPSESFGFRDYLRTTYSYTAQSKILLLVAGIRPVKDPLFLLEEFANSELANTMSFVVIGPLADEDYRDKFFAGIQKLRQQNVIYAGEMSMEDVHTAIQQSDCLVNSSTSEGMCAAILEAFDLQTPVIARENAGNCYLVKHEVTGMLYKTAQEYVQCVKKLMNSHDLKLKLHLMRKIILCNHFHLKKKENCMANCLNSLSNRLILNYHFYNCSQSINFFTVLLQFNLILL</sequence>
<proteinExistence type="predicted"/>
<dbReference type="AlphaFoldDB" id="A0A7J7JK09"/>
<keyword evidence="4" id="KW-1185">Reference proteome</keyword>
<name>A0A7J7JK09_BUGNE</name>
<dbReference type="GO" id="GO:0016757">
    <property type="term" value="F:glycosyltransferase activity"/>
    <property type="evidence" value="ECO:0007669"/>
    <property type="project" value="UniProtKB-KW"/>
</dbReference>
<organism evidence="3 4">
    <name type="scientific">Bugula neritina</name>
    <name type="common">Brown bryozoan</name>
    <name type="synonym">Sertularia neritina</name>
    <dbReference type="NCBI Taxonomy" id="10212"/>
    <lineage>
        <taxon>Eukaryota</taxon>
        <taxon>Metazoa</taxon>
        <taxon>Spiralia</taxon>
        <taxon>Lophotrochozoa</taxon>
        <taxon>Bryozoa</taxon>
        <taxon>Gymnolaemata</taxon>
        <taxon>Cheilostomatida</taxon>
        <taxon>Flustrina</taxon>
        <taxon>Buguloidea</taxon>
        <taxon>Bugulidae</taxon>
        <taxon>Bugula</taxon>
    </lineage>
</organism>
<evidence type="ECO:0000313" key="4">
    <source>
        <dbReference type="Proteomes" id="UP000593567"/>
    </source>
</evidence>
<dbReference type="CDD" id="cd03801">
    <property type="entry name" value="GT4_PimA-like"/>
    <property type="match status" value="1"/>
</dbReference>
<dbReference type="Gene3D" id="3.40.50.2000">
    <property type="entry name" value="Glycogen Phosphorylase B"/>
    <property type="match status" value="2"/>
</dbReference>
<dbReference type="Proteomes" id="UP000593567">
    <property type="component" value="Unassembled WGS sequence"/>
</dbReference>
<dbReference type="InterPro" id="IPR001296">
    <property type="entry name" value="Glyco_trans_1"/>
</dbReference>
<evidence type="ECO:0000313" key="3">
    <source>
        <dbReference type="EMBL" id="KAF6026397.1"/>
    </source>
</evidence>
<keyword evidence="1" id="KW-0808">Transferase</keyword>
<feature type="domain" description="Glycosyl transferase family 1" evidence="2">
    <location>
        <begin position="161"/>
        <end position="306"/>
    </location>
</feature>
<dbReference type="Pfam" id="PF00534">
    <property type="entry name" value="Glycos_transf_1"/>
    <property type="match status" value="1"/>
</dbReference>
<dbReference type="OrthoDB" id="512920at2759"/>
<protein>
    <submittedName>
        <fullName evidence="3">GLT1D1</fullName>
    </submittedName>
</protein>
<dbReference type="PANTHER" id="PTHR46660">
    <property type="match status" value="1"/>
</dbReference>